<protein>
    <submittedName>
        <fullName evidence="2">DNA-binding transcriptional regulator, XRE-family HTH domain</fullName>
    </submittedName>
</protein>
<evidence type="ECO:0000259" key="1">
    <source>
        <dbReference type="PROSITE" id="PS50943"/>
    </source>
</evidence>
<keyword evidence="2" id="KW-0238">DNA-binding</keyword>
<evidence type="ECO:0000313" key="3">
    <source>
        <dbReference type="Proteomes" id="UP000199334"/>
    </source>
</evidence>
<dbReference type="InterPro" id="IPR010982">
    <property type="entry name" value="Lambda_DNA-bd_dom_sf"/>
</dbReference>
<name>A0A1H0CX99_9BACI</name>
<dbReference type="InterPro" id="IPR001387">
    <property type="entry name" value="Cro/C1-type_HTH"/>
</dbReference>
<keyword evidence="3" id="KW-1185">Reference proteome</keyword>
<organism evidence="2 3">
    <name type="scientific">Tenuibacillus multivorans</name>
    <dbReference type="NCBI Taxonomy" id="237069"/>
    <lineage>
        <taxon>Bacteria</taxon>
        <taxon>Bacillati</taxon>
        <taxon>Bacillota</taxon>
        <taxon>Bacilli</taxon>
        <taxon>Bacillales</taxon>
        <taxon>Bacillaceae</taxon>
        <taxon>Tenuibacillus</taxon>
    </lineage>
</organism>
<dbReference type="RefSeq" id="WP_093857114.1">
    <property type="nucleotide sequence ID" value="NZ_BJVZ01000002.1"/>
</dbReference>
<dbReference type="GO" id="GO:0003677">
    <property type="term" value="F:DNA binding"/>
    <property type="evidence" value="ECO:0007669"/>
    <property type="project" value="UniProtKB-KW"/>
</dbReference>
<dbReference type="SUPFAM" id="SSF47413">
    <property type="entry name" value="lambda repressor-like DNA-binding domains"/>
    <property type="match status" value="1"/>
</dbReference>
<dbReference type="CDD" id="cd00093">
    <property type="entry name" value="HTH_XRE"/>
    <property type="match status" value="1"/>
</dbReference>
<gene>
    <name evidence="2" type="ORF">SAMN05216498_2708</name>
</gene>
<dbReference type="SMART" id="SM00530">
    <property type="entry name" value="HTH_XRE"/>
    <property type="match status" value="1"/>
</dbReference>
<dbReference type="Gene3D" id="1.10.260.40">
    <property type="entry name" value="lambda repressor-like DNA-binding domains"/>
    <property type="match status" value="1"/>
</dbReference>
<proteinExistence type="predicted"/>
<dbReference type="STRING" id="237069.SAMN05216498_2708"/>
<dbReference type="PROSITE" id="PS50943">
    <property type="entry name" value="HTH_CROC1"/>
    <property type="match status" value="1"/>
</dbReference>
<accession>A0A1H0CX99</accession>
<dbReference type="AlphaFoldDB" id="A0A1H0CX99"/>
<dbReference type="Proteomes" id="UP000199334">
    <property type="component" value="Unassembled WGS sequence"/>
</dbReference>
<evidence type="ECO:0000313" key="2">
    <source>
        <dbReference type="EMBL" id="SDN62543.1"/>
    </source>
</evidence>
<reference evidence="2 3" key="1">
    <citation type="submission" date="2016-10" db="EMBL/GenBank/DDBJ databases">
        <authorList>
            <person name="de Groot N.N."/>
        </authorList>
    </citation>
    <scope>NUCLEOTIDE SEQUENCE [LARGE SCALE GENOMIC DNA]</scope>
    <source>
        <strain evidence="2 3">CGMCC 1.3442</strain>
    </source>
</reference>
<dbReference type="Pfam" id="PF01381">
    <property type="entry name" value="HTH_3"/>
    <property type="match status" value="1"/>
</dbReference>
<feature type="domain" description="HTH cro/C1-type" evidence="1">
    <location>
        <begin position="14"/>
        <end position="67"/>
    </location>
</feature>
<dbReference type="EMBL" id="FNIG01000006">
    <property type="protein sequence ID" value="SDN62543.1"/>
    <property type="molecule type" value="Genomic_DNA"/>
</dbReference>
<sequence length="151" mass="18112">MNEHDLRQILSTKIKVVRTEFDYTQEQMSDILGISKKTLLQIEKGRIEANWPVIVTFASIFRDSSIIQQELGENDVIYLLQTIRRKHIAYNHNRVSHHTWWKTIEERNGYILQQNRVSLYFRIVDQMGLRLFSSFYKKAAERHFNQIVEEK</sequence>